<evidence type="ECO:0000256" key="6">
    <source>
        <dbReference type="SAM" id="Phobius"/>
    </source>
</evidence>
<feature type="transmembrane region" description="Helical" evidence="6">
    <location>
        <begin position="175"/>
        <end position="194"/>
    </location>
</feature>
<feature type="transmembrane region" description="Helical" evidence="6">
    <location>
        <begin position="144"/>
        <end position="163"/>
    </location>
</feature>
<dbReference type="InterPro" id="IPR011701">
    <property type="entry name" value="MFS"/>
</dbReference>
<keyword evidence="2" id="KW-0813">Transport</keyword>
<accession>A0A916RN14</accession>
<evidence type="ECO:0000313" key="8">
    <source>
        <dbReference type="EMBL" id="GGA62290.1"/>
    </source>
</evidence>
<feature type="transmembrane region" description="Helical" evidence="6">
    <location>
        <begin position="112"/>
        <end position="132"/>
    </location>
</feature>
<feature type="transmembrane region" description="Helical" evidence="6">
    <location>
        <begin position="259"/>
        <end position="281"/>
    </location>
</feature>
<gene>
    <name evidence="8" type="ORF">GCM10011507_12270</name>
</gene>
<reference evidence="8" key="1">
    <citation type="journal article" date="2014" name="Int. J. Syst. Evol. Microbiol.">
        <title>Complete genome sequence of Corynebacterium casei LMG S-19264T (=DSM 44701T), isolated from a smear-ripened cheese.</title>
        <authorList>
            <consortium name="US DOE Joint Genome Institute (JGI-PGF)"/>
            <person name="Walter F."/>
            <person name="Albersmeier A."/>
            <person name="Kalinowski J."/>
            <person name="Ruckert C."/>
        </authorList>
    </citation>
    <scope>NUCLEOTIDE SEQUENCE</scope>
    <source>
        <strain evidence="8">CGMCC 1.15447</strain>
    </source>
</reference>
<protein>
    <submittedName>
        <fullName evidence="8">MFS transporter</fullName>
    </submittedName>
</protein>
<evidence type="ECO:0000256" key="3">
    <source>
        <dbReference type="ARBA" id="ARBA00022692"/>
    </source>
</evidence>
<evidence type="ECO:0000256" key="5">
    <source>
        <dbReference type="ARBA" id="ARBA00023136"/>
    </source>
</evidence>
<evidence type="ECO:0000256" key="2">
    <source>
        <dbReference type="ARBA" id="ARBA00022448"/>
    </source>
</evidence>
<dbReference type="GO" id="GO:0016020">
    <property type="term" value="C:membrane"/>
    <property type="evidence" value="ECO:0007669"/>
    <property type="project" value="UniProtKB-SubCell"/>
</dbReference>
<evidence type="ECO:0000259" key="7">
    <source>
        <dbReference type="PROSITE" id="PS50850"/>
    </source>
</evidence>
<dbReference type="PROSITE" id="PS50850">
    <property type="entry name" value="MFS"/>
    <property type="match status" value="1"/>
</dbReference>
<evidence type="ECO:0000256" key="4">
    <source>
        <dbReference type="ARBA" id="ARBA00022989"/>
    </source>
</evidence>
<dbReference type="RefSeq" id="WP_188759858.1">
    <property type="nucleotide sequence ID" value="NZ_BMJB01000001.1"/>
</dbReference>
<feature type="domain" description="Major facilitator superfamily (MFS) profile" evidence="7">
    <location>
        <begin position="20"/>
        <end position="415"/>
    </location>
</feature>
<reference evidence="8" key="2">
    <citation type="submission" date="2020-09" db="EMBL/GenBank/DDBJ databases">
        <authorList>
            <person name="Sun Q."/>
            <person name="Zhou Y."/>
        </authorList>
    </citation>
    <scope>NUCLEOTIDE SEQUENCE</scope>
    <source>
        <strain evidence="8">CGMCC 1.15447</strain>
    </source>
</reference>
<feature type="transmembrane region" description="Helical" evidence="6">
    <location>
        <begin position="59"/>
        <end position="78"/>
    </location>
</feature>
<sequence length="419" mass="44439">MTSASKPTGNTASVIGATTALVLLTALNFVNYIDRYILPGVQEQIKGEFHITDAQIGSLTLWFMLAYMLTSPITGWLGDRFPRKPMIVIAALFWSGINFFTASVHSYDSLNLRHAALGIGEASFGIFAPAILADFYPEDQRNRVLTIFNVAIPVGAALGYLVGGTVGEHFGWRTSFIVSAVPGTIIAILIAIFMKEPARGASQRDKAKFEKETVRSLLHNPAYLCSILGYAAVTFSLGGISWWMPSFLQRVDGRSESSAAFLMGAITVVTGLGGTITGGAIAQKWSMRNPKALYLVPAISAATAVPPALVCFFGPHSLTLPSLAVAIFLIFLGTGPVNAATLNAVRPEIRATAMAGQLFIIHALGDAISPRIIGTVSDHSNLNLGLGSTLVTMLIGAIIFFIGARFAPPLHSVEAVTAA</sequence>
<evidence type="ECO:0000313" key="9">
    <source>
        <dbReference type="Proteomes" id="UP000648801"/>
    </source>
</evidence>
<keyword evidence="3 6" id="KW-0812">Transmembrane</keyword>
<dbReference type="Gene3D" id="1.20.1250.20">
    <property type="entry name" value="MFS general substrate transporter like domains"/>
    <property type="match status" value="1"/>
</dbReference>
<keyword evidence="4 6" id="KW-1133">Transmembrane helix</keyword>
<dbReference type="InterPro" id="IPR020846">
    <property type="entry name" value="MFS_dom"/>
</dbReference>
<name>A0A916RN14_9BACT</name>
<feature type="transmembrane region" description="Helical" evidence="6">
    <location>
        <begin position="385"/>
        <end position="404"/>
    </location>
</feature>
<comment type="subcellular location">
    <subcellularLocation>
        <location evidence="1">Membrane</location>
        <topology evidence="1">Multi-pass membrane protein</topology>
    </subcellularLocation>
</comment>
<dbReference type="PANTHER" id="PTHR23505">
    <property type="entry name" value="SPINSTER"/>
    <property type="match status" value="1"/>
</dbReference>
<keyword evidence="5 6" id="KW-0472">Membrane</keyword>
<dbReference type="CDD" id="cd17328">
    <property type="entry name" value="MFS_spinster_like"/>
    <property type="match status" value="1"/>
</dbReference>
<feature type="transmembrane region" description="Helical" evidence="6">
    <location>
        <begin position="85"/>
        <end position="106"/>
    </location>
</feature>
<evidence type="ECO:0000256" key="1">
    <source>
        <dbReference type="ARBA" id="ARBA00004141"/>
    </source>
</evidence>
<feature type="transmembrane region" description="Helical" evidence="6">
    <location>
        <begin position="221"/>
        <end position="244"/>
    </location>
</feature>
<dbReference type="Proteomes" id="UP000648801">
    <property type="component" value="Unassembled WGS sequence"/>
</dbReference>
<dbReference type="GO" id="GO:0022857">
    <property type="term" value="F:transmembrane transporter activity"/>
    <property type="evidence" value="ECO:0007669"/>
    <property type="project" value="InterPro"/>
</dbReference>
<dbReference type="PANTHER" id="PTHR23505:SF79">
    <property type="entry name" value="PROTEIN SPINSTER"/>
    <property type="match status" value="1"/>
</dbReference>
<feature type="transmembrane region" description="Helical" evidence="6">
    <location>
        <begin position="293"/>
        <end position="315"/>
    </location>
</feature>
<dbReference type="AlphaFoldDB" id="A0A916RN14"/>
<feature type="transmembrane region" description="Helical" evidence="6">
    <location>
        <begin position="12"/>
        <end position="33"/>
    </location>
</feature>
<dbReference type="EMBL" id="BMJB01000001">
    <property type="protein sequence ID" value="GGA62290.1"/>
    <property type="molecule type" value="Genomic_DNA"/>
</dbReference>
<dbReference type="Pfam" id="PF07690">
    <property type="entry name" value="MFS_1"/>
    <property type="match status" value="1"/>
</dbReference>
<proteinExistence type="predicted"/>
<feature type="transmembrane region" description="Helical" evidence="6">
    <location>
        <begin position="321"/>
        <end position="342"/>
    </location>
</feature>
<dbReference type="InterPro" id="IPR044770">
    <property type="entry name" value="MFS_spinster-like"/>
</dbReference>
<comment type="caution">
    <text evidence="8">The sequence shown here is derived from an EMBL/GenBank/DDBJ whole genome shotgun (WGS) entry which is preliminary data.</text>
</comment>
<keyword evidence="9" id="KW-1185">Reference proteome</keyword>
<organism evidence="8 9">
    <name type="scientific">Edaphobacter acidisoli</name>
    <dbReference type="NCBI Taxonomy" id="2040573"/>
    <lineage>
        <taxon>Bacteria</taxon>
        <taxon>Pseudomonadati</taxon>
        <taxon>Acidobacteriota</taxon>
        <taxon>Terriglobia</taxon>
        <taxon>Terriglobales</taxon>
        <taxon>Acidobacteriaceae</taxon>
        <taxon>Edaphobacter</taxon>
    </lineage>
</organism>
<dbReference type="SUPFAM" id="SSF103473">
    <property type="entry name" value="MFS general substrate transporter"/>
    <property type="match status" value="1"/>
</dbReference>
<dbReference type="InterPro" id="IPR036259">
    <property type="entry name" value="MFS_trans_sf"/>
</dbReference>